<feature type="binding site" evidence="4">
    <location>
        <position position="185"/>
    </location>
    <ligand>
        <name>Zn(2+)</name>
        <dbReference type="ChEBI" id="CHEBI:29105"/>
        <note>catalytic</note>
    </ligand>
</feature>
<evidence type="ECO:0000313" key="9">
    <source>
        <dbReference type="Proteomes" id="UP000735302"/>
    </source>
</evidence>
<keyword evidence="2" id="KW-0272">Extracellular matrix</keyword>
<dbReference type="SUPFAM" id="SSF55486">
    <property type="entry name" value="Metalloproteases ('zincins'), catalytic domain"/>
    <property type="match status" value="1"/>
</dbReference>
<feature type="binding site" evidence="4">
    <location>
        <position position="179"/>
    </location>
    <ligand>
        <name>Zn(2+)</name>
        <dbReference type="ChEBI" id="CHEBI:29105"/>
        <note>catalytic</note>
    </ligand>
</feature>
<comment type="caution">
    <text evidence="8">The sequence shown here is derived from an EMBL/GenBank/DDBJ whole genome shotgun (WGS) entry which is preliminary data.</text>
</comment>
<comment type="subcellular location">
    <subcellularLocation>
        <location evidence="1">Secreted</location>
        <location evidence="1">Extracellular space</location>
        <location evidence="1">Extracellular matrix</location>
    </subcellularLocation>
</comment>
<sequence>MPSLTKCACLGLSVYLSLLCGSLAQEYVLEVLLVLDGPSQARWSAEAQAAGNTVQEEAESAMLEVNKLFRRMATQGVDIAVRLVDNAIFYTDEAILSDKILHEKGKETYVDPHEVLKVFNDWVKGKKFDVALFIPGYIFLDDSPAGLATRDTVCRKGLSVVNPTYDTSMLAIIAHELGHNLGLRHDGEENDCKGDDGYIMAPMHSSSHKNNLTWSSCSVDVLKTRLPTKTCLDPADNTEDVEAARFARIVDADEICVRADRKYVSRFAYKDGDYSNLCKELSCETALKIKTEKKKFLFITYREDTTFTAEWTNIRPPPGLQCASGKSCNKGHCVKDKSVKQSWDAKCPFGDSPYLEGDIKTCKDVKKKDKCKLSNYRSVCCRSCA</sequence>
<dbReference type="PANTHER" id="PTHR11905:SF159">
    <property type="entry name" value="ADAM METALLOPROTEASE"/>
    <property type="match status" value="1"/>
</dbReference>
<dbReference type="AlphaFoldDB" id="A0AAV4BTV5"/>
<reference evidence="8 9" key="1">
    <citation type="journal article" date="2021" name="Elife">
        <title>Chloroplast acquisition without the gene transfer in kleptoplastic sea slugs, Plakobranchus ocellatus.</title>
        <authorList>
            <person name="Maeda T."/>
            <person name="Takahashi S."/>
            <person name="Yoshida T."/>
            <person name="Shimamura S."/>
            <person name="Takaki Y."/>
            <person name="Nagai Y."/>
            <person name="Toyoda A."/>
            <person name="Suzuki Y."/>
            <person name="Arimoto A."/>
            <person name="Ishii H."/>
            <person name="Satoh N."/>
            <person name="Nishiyama T."/>
            <person name="Hasebe M."/>
            <person name="Maruyama T."/>
            <person name="Minagawa J."/>
            <person name="Obokata J."/>
            <person name="Shigenobu S."/>
        </authorList>
    </citation>
    <scope>NUCLEOTIDE SEQUENCE [LARGE SCALE GENOMIC DNA]</scope>
</reference>
<keyword evidence="8" id="KW-0645">Protease</keyword>
<feature type="signal peptide" evidence="5">
    <location>
        <begin position="1"/>
        <end position="24"/>
    </location>
</feature>
<dbReference type="Pfam" id="PF01421">
    <property type="entry name" value="Reprolysin"/>
    <property type="match status" value="1"/>
</dbReference>
<keyword evidence="4" id="KW-0479">Metal-binding</keyword>
<evidence type="ECO:0000256" key="2">
    <source>
        <dbReference type="ARBA" id="ARBA00022530"/>
    </source>
</evidence>
<dbReference type="PROSITE" id="PS50215">
    <property type="entry name" value="ADAM_MEPRO"/>
    <property type="match status" value="1"/>
</dbReference>
<evidence type="ECO:0000259" key="7">
    <source>
        <dbReference type="PROSITE" id="PS50900"/>
    </source>
</evidence>
<dbReference type="InterPro" id="IPR024079">
    <property type="entry name" value="MetalloPept_cat_dom_sf"/>
</dbReference>
<keyword evidence="3 5" id="KW-0732">Signal</keyword>
<evidence type="ECO:0000313" key="8">
    <source>
        <dbReference type="EMBL" id="GFO22730.1"/>
    </source>
</evidence>
<dbReference type="Proteomes" id="UP000735302">
    <property type="component" value="Unassembled WGS sequence"/>
</dbReference>
<dbReference type="GO" id="GO:0006508">
    <property type="term" value="P:proteolysis"/>
    <property type="evidence" value="ECO:0007669"/>
    <property type="project" value="InterPro"/>
</dbReference>
<feature type="chain" id="PRO_5043394127" evidence="5">
    <location>
        <begin position="25"/>
        <end position="385"/>
    </location>
</feature>
<dbReference type="Gene3D" id="3.40.390.10">
    <property type="entry name" value="Collagenase (Catalytic Domain)"/>
    <property type="match status" value="1"/>
</dbReference>
<dbReference type="InterPro" id="IPR001590">
    <property type="entry name" value="Peptidase_M12B"/>
</dbReference>
<feature type="domain" description="Peptidase M12B" evidence="6">
    <location>
        <begin position="27"/>
        <end position="226"/>
    </location>
</feature>
<keyword evidence="4" id="KW-0862">Zinc</keyword>
<comment type="caution">
    <text evidence="4">Lacks conserved residue(s) required for the propagation of feature annotation.</text>
</comment>
<feature type="domain" description="PLAC" evidence="7">
    <location>
        <begin position="329"/>
        <end position="385"/>
    </location>
</feature>
<evidence type="ECO:0000256" key="1">
    <source>
        <dbReference type="ARBA" id="ARBA00004498"/>
    </source>
</evidence>
<dbReference type="PROSITE" id="PS50900">
    <property type="entry name" value="PLAC"/>
    <property type="match status" value="1"/>
</dbReference>
<gene>
    <name evidence="8" type="ORF">PoB_004923500</name>
</gene>
<keyword evidence="2" id="KW-0964">Secreted</keyword>
<keyword evidence="9" id="KW-1185">Reference proteome</keyword>
<dbReference type="InterPro" id="IPR010909">
    <property type="entry name" value="PLAC"/>
</dbReference>
<evidence type="ECO:0000259" key="6">
    <source>
        <dbReference type="PROSITE" id="PS50215"/>
    </source>
</evidence>
<feature type="active site" evidence="4">
    <location>
        <position position="176"/>
    </location>
</feature>
<evidence type="ECO:0000256" key="4">
    <source>
        <dbReference type="PROSITE-ProRule" id="PRU00276"/>
    </source>
</evidence>
<dbReference type="GO" id="GO:0004222">
    <property type="term" value="F:metalloendopeptidase activity"/>
    <property type="evidence" value="ECO:0007669"/>
    <property type="project" value="InterPro"/>
</dbReference>
<keyword evidence="8" id="KW-0482">Metalloprotease</keyword>
<proteinExistence type="predicted"/>
<evidence type="ECO:0000256" key="3">
    <source>
        <dbReference type="ARBA" id="ARBA00022729"/>
    </source>
</evidence>
<dbReference type="GO" id="GO:0046872">
    <property type="term" value="F:metal ion binding"/>
    <property type="evidence" value="ECO:0007669"/>
    <property type="project" value="UniProtKB-KW"/>
</dbReference>
<dbReference type="PANTHER" id="PTHR11905">
    <property type="entry name" value="ADAM A DISINTEGRIN AND METALLOPROTEASE DOMAIN"/>
    <property type="match status" value="1"/>
</dbReference>
<protein>
    <submittedName>
        <fullName evidence="8">A disintegrin and metalloproteinase with thrombospondin motifs 5-like</fullName>
    </submittedName>
</protein>
<name>A0AAV4BTV5_9GAST</name>
<evidence type="ECO:0000256" key="5">
    <source>
        <dbReference type="SAM" id="SignalP"/>
    </source>
</evidence>
<keyword evidence="8" id="KW-0378">Hydrolase</keyword>
<dbReference type="EMBL" id="BLXT01005449">
    <property type="protein sequence ID" value="GFO22730.1"/>
    <property type="molecule type" value="Genomic_DNA"/>
</dbReference>
<feature type="binding site" evidence="4">
    <location>
        <position position="175"/>
    </location>
    <ligand>
        <name>Zn(2+)</name>
        <dbReference type="ChEBI" id="CHEBI:29105"/>
        <note>catalytic</note>
    </ligand>
</feature>
<organism evidence="8 9">
    <name type="scientific">Plakobranchus ocellatus</name>
    <dbReference type="NCBI Taxonomy" id="259542"/>
    <lineage>
        <taxon>Eukaryota</taxon>
        <taxon>Metazoa</taxon>
        <taxon>Spiralia</taxon>
        <taxon>Lophotrochozoa</taxon>
        <taxon>Mollusca</taxon>
        <taxon>Gastropoda</taxon>
        <taxon>Heterobranchia</taxon>
        <taxon>Euthyneura</taxon>
        <taxon>Panpulmonata</taxon>
        <taxon>Sacoglossa</taxon>
        <taxon>Placobranchoidea</taxon>
        <taxon>Plakobranchidae</taxon>
        <taxon>Plakobranchus</taxon>
    </lineage>
</organism>
<accession>A0AAV4BTV5</accession>